<keyword evidence="3" id="KW-1185">Reference proteome</keyword>
<reference evidence="2" key="1">
    <citation type="journal article" date="2022" name="bioRxiv">
        <title>Sequencing and chromosome-scale assembly of the giantPleurodeles waltlgenome.</title>
        <authorList>
            <person name="Brown T."/>
            <person name="Elewa A."/>
            <person name="Iarovenko S."/>
            <person name="Subramanian E."/>
            <person name="Araus A.J."/>
            <person name="Petzold A."/>
            <person name="Susuki M."/>
            <person name="Suzuki K.-i.T."/>
            <person name="Hayashi T."/>
            <person name="Toyoda A."/>
            <person name="Oliveira C."/>
            <person name="Osipova E."/>
            <person name="Leigh N.D."/>
            <person name="Simon A."/>
            <person name="Yun M.H."/>
        </authorList>
    </citation>
    <scope>NUCLEOTIDE SEQUENCE</scope>
    <source>
        <strain evidence="2">20211129_DDA</strain>
        <tissue evidence="2">Liver</tissue>
    </source>
</reference>
<feature type="region of interest" description="Disordered" evidence="1">
    <location>
        <begin position="66"/>
        <end position="92"/>
    </location>
</feature>
<evidence type="ECO:0000313" key="3">
    <source>
        <dbReference type="Proteomes" id="UP001066276"/>
    </source>
</evidence>
<dbReference type="EMBL" id="JANPWB010000007">
    <property type="protein sequence ID" value="KAJ1171442.1"/>
    <property type="molecule type" value="Genomic_DNA"/>
</dbReference>
<sequence>MTLGPGASHSASAAEWRVPGDVTVSLVEWGHRGRARRDAHPFAVPFAGRVPHGLRYGGPAAAGLTGLPGRRNHRWLPEEGLQPIAEKPEEPL</sequence>
<organism evidence="2 3">
    <name type="scientific">Pleurodeles waltl</name>
    <name type="common">Iberian ribbed newt</name>
    <dbReference type="NCBI Taxonomy" id="8319"/>
    <lineage>
        <taxon>Eukaryota</taxon>
        <taxon>Metazoa</taxon>
        <taxon>Chordata</taxon>
        <taxon>Craniata</taxon>
        <taxon>Vertebrata</taxon>
        <taxon>Euteleostomi</taxon>
        <taxon>Amphibia</taxon>
        <taxon>Batrachia</taxon>
        <taxon>Caudata</taxon>
        <taxon>Salamandroidea</taxon>
        <taxon>Salamandridae</taxon>
        <taxon>Pleurodelinae</taxon>
        <taxon>Pleurodeles</taxon>
    </lineage>
</organism>
<evidence type="ECO:0000256" key="1">
    <source>
        <dbReference type="SAM" id="MobiDB-lite"/>
    </source>
</evidence>
<dbReference type="AlphaFoldDB" id="A0AAV7T4E4"/>
<protein>
    <submittedName>
        <fullName evidence="2">Uncharacterized protein</fullName>
    </submittedName>
</protein>
<gene>
    <name evidence="2" type="ORF">NDU88_003303</name>
</gene>
<dbReference type="Proteomes" id="UP001066276">
    <property type="component" value="Chromosome 4_1"/>
</dbReference>
<accession>A0AAV7T4E4</accession>
<proteinExistence type="predicted"/>
<evidence type="ECO:0000313" key="2">
    <source>
        <dbReference type="EMBL" id="KAJ1171442.1"/>
    </source>
</evidence>
<comment type="caution">
    <text evidence="2">The sequence shown here is derived from an EMBL/GenBank/DDBJ whole genome shotgun (WGS) entry which is preliminary data.</text>
</comment>
<name>A0AAV7T4E4_PLEWA</name>